<organism evidence="15 16">
    <name type="scientific">Prunus dulcis</name>
    <name type="common">Almond</name>
    <name type="synonym">Amygdalus dulcis</name>
    <dbReference type="NCBI Taxonomy" id="3755"/>
    <lineage>
        <taxon>Eukaryota</taxon>
        <taxon>Viridiplantae</taxon>
        <taxon>Streptophyta</taxon>
        <taxon>Embryophyta</taxon>
        <taxon>Tracheophyta</taxon>
        <taxon>Spermatophyta</taxon>
        <taxon>Magnoliopsida</taxon>
        <taxon>eudicotyledons</taxon>
        <taxon>Gunneridae</taxon>
        <taxon>Pentapetalae</taxon>
        <taxon>rosids</taxon>
        <taxon>fabids</taxon>
        <taxon>Rosales</taxon>
        <taxon>Rosaceae</taxon>
        <taxon>Amygdaloideae</taxon>
        <taxon>Amygdaleae</taxon>
        <taxon>Prunus</taxon>
    </lineage>
</organism>
<keyword evidence="7" id="KW-0509">mRNA transport</keyword>
<dbReference type="GO" id="GO:0035145">
    <property type="term" value="C:exon-exon junction complex"/>
    <property type="evidence" value="ECO:0007669"/>
    <property type="project" value="InterPro"/>
</dbReference>
<feature type="region of interest" description="Disordered" evidence="13">
    <location>
        <begin position="398"/>
        <end position="423"/>
    </location>
</feature>
<dbReference type="InterPro" id="IPR044796">
    <property type="entry name" value="MLN51_plant"/>
</dbReference>
<dbReference type="FunCoup" id="A0A5E4GAB1">
    <property type="interactions" value="2446"/>
</dbReference>
<evidence type="ECO:0000256" key="12">
    <source>
        <dbReference type="ARBA" id="ARBA00023242"/>
    </source>
</evidence>
<evidence type="ECO:0000313" key="16">
    <source>
        <dbReference type="Proteomes" id="UP000327085"/>
    </source>
</evidence>
<feature type="region of interest" description="Disordered" evidence="13">
    <location>
        <begin position="1"/>
        <end position="158"/>
    </location>
</feature>
<dbReference type="Pfam" id="PF09405">
    <property type="entry name" value="Btz"/>
    <property type="match status" value="1"/>
</dbReference>
<evidence type="ECO:0000256" key="8">
    <source>
        <dbReference type="ARBA" id="ARBA00022845"/>
    </source>
</evidence>
<evidence type="ECO:0000256" key="1">
    <source>
        <dbReference type="ARBA" id="ARBA00004123"/>
    </source>
</evidence>
<keyword evidence="11" id="KW-0508">mRNA splicing</keyword>
<dbReference type="Gramene" id="VVA36687">
    <property type="protein sequence ID" value="VVA36687"/>
    <property type="gene ID" value="Prudul26B014436"/>
</dbReference>
<evidence type="ECO:0000256" key="10">
    <source>
        <dbReference type="ARBA" id="ARBA00023161"/>
    </source>
</evidence>
<dbReference type="InParanoid" id="A0A5E4GAB1"/>
<feature type="compositionally biased region" description="Polar residues" evidence="13">
    <location>
        <begin position="271"/>
        <end position="280"/>
    </location>
</feature>
<dbReference type="PANTHER" id="PTHR46837">
    <property type="entry name" value="PROTEIN MLN51 HOMOLOG"/>
    <property type="match status" value="1"/>
</dbReference>
<evidence type="ECO:0000256" key="13">
    <source>
        <dbReference type="SAM" id="MobiDB-lite"/>
    </source>
</evidence>
<evidence type="ECO:0000256" key="3">
    <source>
        <dbReference type="ARBA" id="ARBA00009548"/>
    </source>
</evidence>
<feature type="compositionally biased region" description="Acidic residues" evidence="13">
    <location>
        <begin position="65"/>
        <end position="99"/>
    </location>
</feature>
<dbReference type="GO" id="GO:0000184">
    <property type="term" value="P:nuclear-transcribed mRNA catabolic process, nonsense-mediated decay"/>
    <property type="evidence" value="ECO:0007669"/>
    <property type="project" value="UniProtKB-KW"/>
</dbReference>
<keyword evidence="4" id="KW-0813">Transport</keyword>
<keyword evidence="10" id="KW-0866">Nonsense-mediated mRNA decay</keyword>
<dbReference type="GO" id="GO:0003729">
    <property type="term" value="F:mRNA binding"/>
    <property type="evidence" value="ECO:0007669"/>
    <property type="project" value="InterPro"/>
</dbReference>
<keyword evidence="6" id="KW-0507">mRNA processing</keyword>
<comment type="similarity">
    <text evidence="3">Belongs to the CASC3 family.</text>
</comment>
<feature type="compositionally biased region" description="Acidic residues" evidence="13">
    <location>
        <begin position="1"/>
        <end position="15"/>
    </location>
</feature>
<feature type="domain" description="Btz" evidence="14">
    <location>
        <begin position="117"/>
        <end position="226"/>
    </location>
</feature>
<protein>
    <submittedName>
        <fullName evidence="15">PREDICTED: CASC3</fullName>
    </submittedName>
</protein>
<feature type="region of interest" description="Disordered" evidence="13">
    <location>
        <begin position="203"/>
        <end position="308"/>
    </location>
</feature>
<dbReference type="GO" id="GO:0005737">
    <property type="term" value="C:cytoplasm"/>
    <property type="evidence" value="ECO:0007669"/>
    <property type="project" value="UniProtKB-SubCell"/>
</dbReference>
<gene>
    <name evidence="15" type="ORF">ALMOND_2B014436</name>
</gene>
<dbReference type="Proteomes" id="UP000327085">
    <property type="component" value="Chromosome 3"/>
</dbReference>
<keyword evidence="12" id="KW-0539">Nucleus</keyword>
<evidence type="ECO:0000259" key="14">
    <source>
        <dbReference type="SMART" id="SM01044"/>
    </source>
</evidence>
<feature type="compositionally biased region" description="Basic and acidic residues" evidence="13">
    <location>
        <begin position="100"/>
        <end position="130"/>
    </location>
</feature>
<dbReference type="AlphaFoldDB" id="A0A5E4GAB1"/>
<feature type="compositionally biased region" description="Polar residues" evidence="13">
    <location>
        <begin position="287"/>
        <end position="303"/>
    </location>
</feature>
<dbReference type="SMART" id="SM01044">
    <property type="entry name" value="Btz"/>
    <property type="match status" value="1"/>
</dbReference>
<dbReference type="GO" id="GO:0051028">
    <property type="term" value="P:mRNA transport"/>
    <property type="evidence" value="ECO:0007669"/>
    <property type="project" value="UniProtKB-KW"/>
</dbReference>
<evidence type="ECO:0000256" key="2">
    <source>
        <dbReference type="ARBA" id="ARBA00004496"/>
    </source>
</evidence>
<feature type="region of interest" description="Disordered" evidence="13">
    <location>
        <begin position="436"/>
        <end position="530"/>
    </location>
</feature>
<evidence type="ECO:0000256" key="11">
    <source>
        <dbReference type="ARBA" id="ARBA00023187"/>
    </source>
</evidence>
<proteinExistence type="inferred from homology"/>
<evidence type="ECO:0000256" key="7">
    <source>
        <dbReference type="ARBA" id="ARBA00022816"/>
    </source>
</evidence>
<dbReference type="EMBL" id="CABIKO010000470">
    <property type="protein sequence ID" value="VVA36687.1"/>
    <property type="molecule type" value="Genomic_DNA"/>
</dbReference>
<evidence type="ECO:0000256" key="9">
    <source>
        <dbReference type="ARBA" id="ARBA00022884"/>
    </source>
</evidence>
<name>A0A5E4GAB1_PRUDU</name>
<keyword evidence="9" id="KW-0694">RNA-binding</keyword>
<accession>A0A5E4GAB1</accession>
<dbReference type="OMA" id="GKYRGYN"/>
<sequence>MASVGEEDVDYESDPEEAKRSLAMRRRAAASDDEEGEGEVREKPGEDPRAGIHSDESDDQGGAAEYDDEEEELGLEEEEEIDEEEEGEDEVLEREDLEGDQERGREGETGGRIEVLAVKESDGDGRRSVEESIDENAETQAAEEEEKKENEPFAVPTAGAFYMHDDRFRDNAVGRHRRTHGGRKLWESKDERKWGHDKFEEITLHERHNEEGKKPSKGPHVGRGRNLGVDRGFTRGNRSKEFDNNNQRQVPKGVRGRGPRRYVPTFRKNRQTPPTQSKQSGKPVEKNMQTNSERTFTSTSNAESAPVPARKNVFASSLNYFSPPFYPSGSSSSNKDITLTQKRDVQAGSGKRNVRSSVVQDSFHVPQTNPLLRGKNIAESVGVDKLYIDDSVNPSGKTLTNLQMPSSGSSFANTTQAPQSRVQGRSVIPGQMSYQPAVSQNQMTRASQSTTHHHAVHRNPVQSRSQLAVQASAQQLGQRPGSGSGTSSPPKTTMSPNSFESGEVESPSDSSKSKGALIAKGKGSVQGSGRGTLTYGGAQVMGSTHGDQNFPATPAFLPVMQFGGQHPGGMGVPAVGMAFPGYVAQPQLGLGNPEMTWLPVLAGAAGALGATYCPPYISVDGSYHSRPSGQTSSVGSLSKENNATKTNNEWKPSQKPEIVGDEYGQRQNKPRRYSQMNVASEVLQNNTEPSTKPFVIFSLCYGALWADVFKDILVMNDKHLLISLFKCSVFLWFASSLKSLLVHVARSDRSCSRWTRTHVYRIVVAAGNHTRLASESIYTG</sequence>
<evidence type="ECO:0000256" key="4">
    <source>
        <dbReference type="ARBA" id="ARBA00022448"/>
    </source>
</evidence>
<feature type="compositionally biased region" description="Polar residues" evidence="13">
    <location>
        <begin position="436"/>
        <end position="450"/>
    </location>
</feature>
<evidence type="ECO:0000256" key="6">
    <source>
        <dbReference type="ARBA" id="ARBA00022664"/>
    </source>
</evidence>
<comment type="subcellular location">
    <subcellularLocation>
        <location evidence="2">Cytoplasm</location>
    </subcellularLocation>
    <subcellularLocation>
        <location evidence="1">Nucleus</location>
    </subcellularLocation>
</comment>
<feature type="compositionally biased region" description="Basic and acidic residues" evidence="13">
    <location>
        <begin position="38"/>
        <end position="55"/>
    </location>
</feature>
<dbReference type="GO" id="GO:0008380">
    <property type="term" value="P:RNA splicing"/>
    <property type="evidence" value="ECO:0007669"/>
    <property type="project" value="UniProtKB-KW"/>
</dbReference>
<feature type="compositionally biased region" description="Low complexity" evidence="13">
    <location>
        <begin position="485"/>
        <end position="498"/>
    </location>
</feature>
<dbReference type="GO" id="GO:0006397">
    <property type="term" value="P:mRNA processing"/>
    <property type="evidence" value="ECO:0007669"/>
    <property type="project" value="UniProtKB-KW"/>
</dbReference>
<reference evidence="16" key="1">
    <citation type="journal article" date="2020" name="Plant J.">
        <title>Transposons played a major role in the diversification between the closely related almond and peach genomes: results from the almond genome sequence.</title>
        <authorList>
            <person name="Alioto T."/>
            <person name="Alexiou K.G."/>
            <person name="Bardil A."/>
            <person name="Barteri F."/>
            <person name="Castanera R."/>
            <person name="Cruz F."/>
            <person name="Dhingra A."/>
            <person name="Duval H."/>
            <person name="Fernandez I Marti A."/>
            <person name="Frias L."/>
            <person name="Galan B."/>
            <person name="Garcia J.L."/>
            <person name="Howad W."/>
            <person name="Gomez-Garrido J."/>
            <person name="Gut M."/>
            <person name="Julca I."/>
            <person name="Morata J."/>
            <person name="Puigdomenech P."/>
            <person name="Ribeca P."/>
            <person name="Rubio Cabetas M.J."/>
            <person name="Vlasova A."/>
            <person name="Wirthensohn M."/>
            <person name="Garcia-Mas J."/>
            <person name="Gabaldon T."/>
            <person name="Casacuberta J.M."/>
            <person name="Arus P."/>
        </authorList>
    </citation>
    <scope>NUCLEOTIDE SEQUENCE [LARGE SCALE GENOMIC DNA]</scope>
    <source>
        <strain evidence="16">cv. Texas</strain>
    </source>
</reference>
<dbReference type="PANTHER" id="PTHR46837:SF5">
    <property type="entry name" value="PROTEIN MLN51 HOMOLOG"/>
    <property type="match status" value="1"/>
</dbReference>
<keyword evidence="8" id="KW-0810">Translation regulation</keyword>
<keyword evidence="5" id="KW-0963">Cytoplasm</keyword>
<feature type="region of interest" description="Disordered" evidence="13">
    <location>
        <begin position="624"/>
        <end position="671"/>
    </location>
</feature>
<dbReference type="InterPro" id="IPR018545">
    <property type="entry name" value="Btz_dom"/>
</dbReference>
<evidence type="ECO:0000256" key="5">
    <source>
        <dbReference type="ARBA" id="ARBA00022490"/>
    </source>
</evidence>
<feature type="compositionally biased region" description="Basic and acidic residues" evidence="13">
    <location>
        <begin position="203"/>
        <end position="214"/>
    </location>
</feature>
<evidence type="ECO:0000313" key="15">
    <source>
        <dbReference type="EMBL" id="VVA36687.1"/>
    </source>
</evidence>
<feature type="compositionally biased region" description="Polar residues" evidence="13">
    <location>
        <begin position="625"/>
        <end position="651"/>
    </location>
</feature>
<dbReference type="GO" id="GO:0006417">
    <property type="term" value="P:regulation of translation"/>
    <property type="evidence" value="ECO:0007669"/>
    <property type="project" value="UniProtKB-KW"/>
</dbReference>
<feature type="compositionally biased region" description="Acidic residues" evidence="13">
    <location>
        <begin position="131"/>
        <end position="144"/>
    </location>
</feature>
<feature type="compositionally biased region" description="Low complexity" evidence="13">
    <location>
        <begin position="461"/>
        <end position="478"/>
    </location>
</feature>